<evidence type="ECO:0000313" key="4">
    <source>
        <dbReference type="Proteomes" id="UP001189429"/>
    </source>
</evidence>
<organism evidence="3 4">
    <name type="scientific">Prorocentrum cordatum</name>
    <dbReference type="NCBI Taxonomy" id="2364126"/>
    <lineage>
        <taxon>Eukaryota</taxon>
        <taxon>Sar</taxon>
        <taxon>Alveolata</taxon>
        <taxon>Dinophyceae</taxon>
        <taxon>Prorocentrales</taxon>
        <taxon>Prorocentraceae</taxon>
        <taxon>Prorocentrum</taxon>
    </lineage>
</organism>
<evidence type="ECO:0000256" key="1">
    <source>
        <dbReference type="SAM" id="MobiDB-lite"/>
    </source>
</evidence>
<dbReference type="InterPro" id="IPR035979">
    <property type="entry name" value="RBD_domain_sf"/>
</dbReference>
<evidence type="ECO:0000313" key="3">
    <source>
        <dbReference type="EMBL" id="CAK0881852.1"/>
    </source>
</evidence>
<keyword evidence="4" id="KW-1185">Reference proteome</keyword>
<gene>
    <name evidence="3" type="ORF">PCOR1329_LOCUS64565</name>
</gene>
<dbReference type="SUPFAM" id="SSF56672">
    <property type="entry name" value="DNA/RNA polymerases"/>
    <property type="match status" value="1"/>
</dbReference>
<dbReference type="Proteomes" id="UP001189429">
    <property type="component" value="Unassembled WGS sequence"/>
</dbReference>
<dbReference type="Gene3D" id="3.30.70.330">
    <property type="match status" value="1"/>
</dbReference>
<comment type="caution">
    <text evidence="3">The sequence shown here is derived from an EMBL/GenBank/DDBJ whole genome shotgun (WGS) entry which is preliminary data.</text>
</comment>
<evidence type="ECO:0000259" key="2">
    <source>
        <dbReference type="Pfam" id="PF00076"/>
    </source>
</evidence>
<accession>A0ABN9W6S9</accession>
<protein>
    <recommendedName>
        <fullName evidence="2">RRM domain-containing protein</fullName>
    </recommendedName>
</protein>
<sequence length="962" mass="103110">MLRLSRASGRPGLLGVFVAAKKSGQQRLVFDTRVCNARFSPPFCTELPSASAFSRMGTQGCGDTWFSSGDISNAFYAMQVPVGLCEFFALPPVRAGHAGVSQLDDAPVHESELLPPELTILPMGWSWAFHLCQCVSGAVLARACMAPEQQVRDRSLGVRLGPRLPAAGAAYVDKYLVAGCQRARVQAVAQKVERELSSVGFVSHEQVSAARQASFAGLDLDGHERSVRESLRRPLLEIILGHCNWVTLLKRCSLAILDAVYPFTQAAKDKTLPLWPSVRRELWPARSLLLLFVCFADAEWHPEVAKDWNRSFGEVDPNLLVGDGWAVTPSFPRRDACDICRAEGIALGSALWHQLRVSDAFGRRMVCLIDNMSLSLAIGKGRGGSAQQRSVLREICAISLACRLRVVARWAPSELEPPGGPSRGLPCIKRVDLYVAAGHACGGGCPPARGAAGGLQLGITYFEQMSIGKGTLLDHQWKVSSFVKCCLDLRQDWSSWAQLDLAVVACVDYLYFHGRSGGDASLLLAAFNFCLPPIGRWGGLMLCQAPSSLAGRGKCAPRRMRMPIPWLAVGAIAGVGLTQWQFEQTIAMILSVACFFRSSECDLLTAAQVALPVGEGGGALGVAALLLYPNELGHKGRTGLWDFAVGPVTCAFLASALLGLKQRASTPSARPRIFPPGAPPVQQCGGWTSDNSFRRYVEQAHIIAKLQRAGTRAIDHGRQLDGQPPTTFLSGAVAVASARLTSTVMLWGLFELLRPGALATVVLTTAGHAAAAGRMPTASLVAVTSSFPLPVMAFSALRLGGARTRCGLGAEYIADHGRAKRAKTDPDTARQAATLGVPLFDEDRDIREYFATFGAIKEAFVSLEKDTTISRCFASLRFFDDAAAEKVLAGKHEIWGHEITLSEEPPNAEERPEFHGPATSAEPEEAFSGDPVLFYAMGLTEGLVEGLGVGRAVGGGGHSGRG</sequence>
<dbReference type="SUPFAM" id="SSF54928">
    <property type="entry name" value="RNA-binding domain, RBD"/>
    <property type="match status" value="1"/>
</dbReference>
<proteinExistence type="predicted"/>
<dbReference type="InterPro" id="IPR043502">
    <property type="entry name" value="DNA/RNA_pol_sf"/>
</dbReference>
<dbReference type="Pfam" id="PF00076">
    <property type="entry name" value="RRM_1"/>
    <property type="match status" value="1"/>
</dbReference>
<feature type="region of interest" description="Disordered" evidence="1">
    <location>
        <begin position="900"/>
        <end position="923"/>
    </location>
</feature>
<dbReference type="InterPro" id="IPR012677">
    <property type="entry name" value="Nucleotide-bd_a/b_plait_sf"/>
</dbReference>
<reference evidence="3" key="1">
    <citation type="submission" date="2023-10" db="EMBL/GenBank/DDBJ databases">
        <authorList>
            <person name="Chen Y."/>
            <person name="Shah S."/>
            <person name="Dougan E. K."/>
            <person name="Thang M."/>
            <person name="Chan C."/>
        </authorList>
    </citation>
    <scope>NUCLEOTIDE SEQUENCE [LARGE SCALE GENOMIC DNA]</scope>
</reference>
<name>A0ABN9W6S9_9DINO</name>
<dbReference type="EMBL" id="CAUYUJ010018237">
    <property type="protein sequence ID" value="CAK0881852.1"/>
    <property type="molecule type" value="Genomic_DNA"/>
</dbReference>
<feature type="domain" description="RRM" evidence="2">
    <location>
        <begin position="843"/>
        <end position="892"/>
    </location>
</feature>
<dbReference type="InterPro" id="IPR000504">
    <property type="entry name" value="RRM_dom"/>
</dbReference>